<keyword evidence="3" id="KW-1185">Reference proteome</keyword>
<feature type="region of interest" description="Disordered" evidence="1">
    <location>
        <begin position="1"/>
        <end position="25"/>
    </location>
</feature>
<accession>A0A812VWG4</accession>
<name>A0A812VWG4_SYMPI</name>
<comment type="caution">
    <text evidence="2">The sequence shown here is derived from an EMBL/GenBank/DDBJ whole genome shotgun (WGS) entry which is preliminary data.</text>
</comment>
<feature type="compositionally biased region" description="Low complexity" evidence="1">
    <location>
        <begin position="1"/>
        <end position="15"/>
    </location>
</feature>
<dbReference type="EMBL" id="CAJNIZ010043267">
    <property type="protein sequence ID" value="CAE7655948.1"/>
    <property type="molecule type" value="Genomic_DNA"/>
</dbReference>
<dbReference type="Proteomes" id="UP000649617">
    <property type="component" value="Unassembled WGS sequence"/>
</dbReference>
<evidence type="ECO:0000313" key="3">
    <source>
        <dbReference type="Proteomes" id="UP000649617"/>
    </source>
</evidence>
<sequence>MTTTTTTGAADTATPIWPPPPPRTPHFHWQATTRPPLPLALQRSRTSIFMMAAAISALLCFRVSRDAALPAALRIPDLVVRRSFKVSHSVAARAPVVLVSRQHMLSHLFEVDATLHILDATARTSEDVARLHTHCRFIGGNWCGTDERLLELNELFEEVVLDCHTGDHKARHHFLRSAREYHDRFVRLMGNDPQLLSADLFMCGEPVLFCRLLSHFGRPVIGYISTPISVYVRAEDRSEWYQQFYEMALDERHIFAATTPLFAEWVAYGTGISLPVIRPMCTYTEATYWPKRAQEVLLLRTISLFWDTECVLNYFARAYADSSASPTLSFRESASLSEKERMGYSAFSEFLAAVIYPYSPSQFWFYELYAMGVPIYMPSRDTLPLYVSQDYSICPDFEGSRPGHAPDRVHPHSPFDTDDWAAMTYWAAFTDYLTLPHISHFDSVPSLLRQLHAADHQKISHSMQRAHMEHLGVAMSFWSQALELVASLRGVPRMVSRTEQVAGDLDASDEHRDLSTRQPSGGSPARVDGAHRLANDGETRQDHPHEYHFDLDAANKVAGGRYVGGSHWWVKMRRMATDPEVKVWSRDCCTETYGKVLFFLLGNSSDILSATDCASLKVPSKVQVSTICPGTGEYLFVEARPHVGDEYSDSAVAVLMLPEVRVLSRD</sequence>
<proteinExistence type="predicted"/>
<organism evidence="2 3">
    <name type="scientific">Symbiodinium pilosum</name>
    <name type="common">Dinoflagellate</name>
    <dbReference type="NCBI Taxonomy" id="2952"/>
    <lineage>
        <taxon>Eukaryota</taxon>
        <taxon>Sar</taxon>
        <taxon>Alveolata</taxon>
        <taxon>Dinophyceae</taxon>
        <taxon>Suessiales</taxon>
        <taxon>Symbiodiniaceae</taxon>
        <taxon>Symbiodinium</taxon>
    </lineage>
</organism>
<gene>
    <name evidence="2" type="primary">CYP704C1</name>
    <name evidence="2" type="ORF">SPIL2461_LOCUS17626</name>
</gene>
<feature type="region of interest" description="Disordered" evidence="1">
    <location>
        <begin position="501"/>
        <end position="530"/>
    </location>
</feature>
<dbReference type="OrthoDB" id="1470350at2759"/>
<evidence type="ECO:0000256" key="1">
    <source>
        <dbReference type="SAM" id="MobiDB-lite"/>
    </source>
</evidence>
<dbReference type="AlphaFoldDB" id="A0A812VWG4"/>
<evidence type="ECO:0000313" key="2">
    <source>
        <dbReference type="EMBL" id="CAE7655948.1"/>
    </source>
</evidence>
<protein>
    <submittedName>
        <fullName evidence="2">CYP704C1 protein</fullName>
    </submittedName>
</protein>
<reference evidence="2" key="1">
    <citation type="submission" date="2021-02" db="EMBL/GenBank/DDBJ databases">
        <authorList>
            <person name="Dougan E. K."/>
            <person name="Rhodes N."/>
            <person name="Thang M."/>
            <person name="Chan C."/>
        </authorList>
    </citation>
    <scope>NUCLEOTIDE SEQUENCE</scope>
</reference>